<evidence type="ECO:0000256" key="1">
    <source>
        <dbReference type="SAM" id="Phobius"/>
    </source>
</evidence>
<keyword evidence="3" id="KW-1185">Reference proteome</keyword>
<dbReference type="Gene3D" id="3.90.1410.10">
    <property type="entry name" value="set domain protein methyltransferase, domain 1"/>
    <property type="match status" value="1"/>
</dbReference>
<dbReference type="EMBL" id="CADCXV010001482">
    <property type="protein sequence ID" value="CAB0044679.1"/>
    <property type="molecule type" value="Genomic_DNA"/>
</dbReference>
<dbReference type="SUPFAM" id="SSF82199">
    <property type="entry name" value="SET domain"/>
    <property type="match status" value="1"/>
</dbReference>
<keyword evidence="1" id="KW-0472">Membrane</keyword>
<keyword evidence="1" id="KW-0812">Transmembrane</keyword>
<dbReference type="AlphaFoldDB" id="A0A6H5J8Y7"/>
<dbReference type="OrthoDB" id="441812at2759"/>
<dbReference type="InterPro" id="IPR016167">
    <property type="entry name" value="FAD-bd_PCMH_sub1"/>
</dbReference>
<accession>A0A6H5J8Y7</accession>
<gene>
    <name evidence="2" type="ORF">TBRA_LOCUS16267</name>
</gene>
<organism evidence="2 3">
    <name type="scientific">Trichogramma brassicae</name>
    <dbReference type="NCBI Taxonomy" id="86971"/>
    <lineage>
        <taxon>Eukaryota</taxon>
        <taxon>Metazoa</taxon>
        <taxon>Ecdysozoa</taxon>
        <taxon>Arthropoda</taxon>
        <taxon>Hexapoda</taxon>
        <taxon>Insecta</taxon>
        <taxon>Pterygota</taxon>
        <taxon>Neoptera</taxon>
        <taxon>Endopterygota</taxon>
        <taxon>Hymenoptera</taxon>
        <taxon>Apocrita</taxon>
        <taxon>Proctotrupomorpha</taxon>
        <taxon>Chalcidoidea</taxon>
        <taxon>Trichogrammatidae</taxon>
        <taxon>Trichogramma</taxon>
    </lineage>
</organism>
<proteinExistence type="predicted"/>
<dbReference type="Proteomes" id="UP000479190">
    <property type="component" value="Unassembled WGS sequence"/>
</dbReference>
<protein>
    <submittedName>
        <fullName evidence="2">Uncharacterized protein</fullName>
    </submittedName>
</protein>
<name>A0A6H5J8Y7_9HYME</name>
<reference evidence="2 3" key="1">
    <citation type="submission" date="2020-02" db="EMBL/GenBank/DDBJ databases">
        <authorList>
            <person name="Ferguson B K."/>
        </authorList>
    </citation>
    <scope>NUCLEOTIDE SEQUENCE [LARGE SCALE GENOMIC DNA]</scope>
</reference>
<keyword evidence="1" id="KW-1133">Transmembrane helix</keyword>
<evidence type="ECO:0000313" key="3">
    <source>
        <dbReference type="Proteomes" id="UP000479190"/>
    </source>
</evidence>
<dbReference type="InterPro" id="IPR046341">
    <property type="entry name" value="SET_dom_sf"/>
</dbReference>
<evidence type="ECO:0000313" key="2">
    <source>
        <dbReference type="EMBL" id="CAB0044679.1"/>
    </source>
</evidence>
<feature type="transmembrane region" description="Helical" evidence="1">
    <location>
        <begin position="54"/>
        <end position="72"/>
    </location>
</feature>
<sequence>MTRRRSSCECFAMRHFKKKDQIFIHYGSRTNTEFFIHSGFLPENNRNDSFRLRLGAVQQTVLLLLVMTIFFGNEFSIKCRIGPRLFPENRQVSQGIYHIYSPTQRYLRNSSGSIDPDLGSRGAPASVPTETFIMLVLISPKYNYVAQEIQTILTRCQNLFHNFLKYLRRKRYSKHQTAWKEIDRCRSTLRTSRTLQKFIKVHTELCDDFLRVLAIIKKSRLSEESHRPPSPDPNLVPIQSKSESTILKLQELLKWNGWGYKDSSFAVNKTQTIEFTGNREVKKFPETWALELVISSPSQSMRNTGYFNYPRGSGLKISGDSPTANLADVLERELREQVPNPRGFKKKSTWNQ</sequence>
<dbReference type="Gene3D" id="3.30.43.10">
    <property type="entry name" value="Uridine Diphospho-n-acetylenolpyruvylglucosamine Reductase, domain 2"/>
    <property type="match status" value="1"/>
</dbReference>